<dbReference type="Gene3D" id="3.40.50.300">
    <property type="entry name" value="P-loop containing nucleotide triphosphate hydrolases"/>
    <property type="match status" value="1"/>
</dbReference>
<proteinExistence type="predicted"/>
<accession>A0A2J0KV80</accession>
<dbReference type="GO" id="GO:0005524">
    <property type="term" value="F:ATP binding"/>
    <property type="evidence" value="ECO:0007669"/>
    <property type="project" value="InterPro"/>
</dbReference>
<dbReference type="Pfam" id="PF04851">
    <property type="entry name" value="ResIII"/>
    <property type="match status" value="1"/>
</dbReference>
<dbReference type="Proteomes" id="UP000230052">
    <property type="component" value="Unassembled WGS sequence"/>
</dbReference>
<comment type="caution">
    <text evidence="2">The sequence shown here is derived from an EMBL/GenBank/DDBJ whole genome shotgun (WGS) entry which is preliminary data.</text>
</comment>
<dbReference type="AlphaFoldDB" id="A0A2J0KV80"/>
<evidence type="ECO:0000313" key="3">
    <source>
        <dbReference type="Proteomes" id="UP000230052"/>
    </source>
</evidence>
<dbReference type="InterPro" id="IPR006935">
    <property type="entry name" value="Helicase/UvrB_N"/>
</dbReference>
<organism evidence="2 3">
    <name type="scientific">Candidatus Aquitaenariimonas noxiae</name>
    <dbReference type="NCBI Taxonomy" id="1974741"/>
    <lineage>
        <taxon>Bacteria</taxon>
        <taxon>Pseudomonadati</taxon>
        <taxon>Candidatus Omnitrophota</taxon>
        <taxon>Candidatus Aquitaenariimonas</taxon>
    </lineage>
</organism>
<gene>
    <name evidence="2" type="ORF">COS99_00955</name>
</gene>
<dbReference type="EMBL" id="PEWV01000011">
    <property type="protein sequence ID" value="PIU42305.1"/>
    <property type="molecule type" value="Genomic_DNA"/>
</dbReference>
<dbReference type="PANTHER" id="PTHR47396">
    <property type="entry name" value="TYPE I RESTRICTION ENZYME ECOKI R PROTEIN"/>
    <property type="match status" value="1"/>
</dbReference>
<feature type="domain" description="Helicase/UvrB N-terminal" evidence="1">
    <location>
        <begin position="48"/>
        <end position="238"/>
    </location>
</feature>
<evidence type="ECO:0000259" key="1">
    <source>
        <dbReference type="Pfam" id="PF04851"/>
    </source>
</evidence>
<dbReference type="SUPFAM" id="SSF52540">
    <property type="entry name" value="P-loop containing nucleoside triphosphate hydrolases"/>
    <property type="match status" value="2"/>
</dbReference>
<reference evidence="2 3" key="1">
    <citation type="submission" date="2017-09" db="EMBL/GenBank/DDBJ databases">
        <title>Depth-based differentiation of microbial function through sediment-hosted aquifers and enrichment of novel symbionts in the deep terrestrial subsurface.</title>
        <authorList>
            <person name="Probst A.J."/>
            <person name="Ladd B."/>
            <person name="Jarett J.K."/>
            <person name="Geller-Mcgrath D.E."/>
            <person name="Sieber C.M."/>
            <person name="Emerson J.B."/>
            <person name="Anantharaman K."/>
            <person name="Thomas B.C."/>
            <person name="Malmstrom R."/>
            <person name="Stieglmeier M."/>
            <person name="Klingl A."/>
            <person name="Woyke T."/>
            <person name="Ryan C.M."/>
            <person name="Banfield J.F."/>
        </authorList>
    </citation>
    <scope>NUCLEOTIDE SEQUENCE [LARGE SCALE GENOMIC DNA]</scope>
    <source>
        <strain evidence="2">CG07_land_8_20_14_0_80_42_15</strain>
    </source>
</reference>
<dbReference type="GO" id="GO:0005829">
    <property type="term" value="C:cytosol"/>
    <property type="evidence" value="ECO:0007669"/>
    <property type="project" value="TreeGrafter"/>
</dbReference>
<sequence length="953" mass="109892">MAKTKRIKTVEKLNLSEHTLDINVRKCNYDKFRFSDIEDYVRAVSGGREYQYQAIKHTMIYLWGGGYKSVVALANENFAQKEHLRERFGSEEIMLGHLPLADRISGVVHMATGTGKSYVIFAVAYLSLVMGLTKRVLVLGPSSTIIEEGLRDKFQDFMNKKDWNDRLPKEYQGKAIDLLTNNDAIEDGSITIENINAIYSVGGIRDTLFKGADEVLVLGDEIHHAYSHLNFNEIKKALELDQEVDAEKGKESEEKAERLWMQFLKKNKEITRHIGFTGTPYNKDDYFADVIFDYNIRTAINGEYIKDINPIINVETEDGAMQWTTEKRFAVVLKKHIENSKQYSYERNGKRQVKPITVFYCPTQANAKTRSEEFIRFLAKWEKEERGAVGSESEIEQIARGKVICVSGAEAKQSYKKELDNIEETEPAKIGGKVEFIFSVGMLLEGWDVDNVFQIVPMEERIFNSKLLISQVIGRGLRIPRRVLYVDIKQTYPWLTVTNHEKFAEHIKELMDAVTNSDMYILSEPLPIVDKENWRSNHHFSLFNLNYLSGVKLEDVDEEEQSPLPTRELVLTKYDVDENVIIERIKGTEKYALKKKTVSVDSLVDALYRRFKGREYEGIHFDFGNGDYKRCPEEDEIRNTILAAMEKAEISEKGLTEDNKKQIDLFFNQFLPRGNKKRVFENIKGDIVPISTQKLERESVRVGELERDATAFISESYQEEVDEKTKALLKHLADSRKPAEQQTLAFYDSTGLLGIHKDYVRALIVNDDRPPYIVNPSVFKTPQSTVLVSHHPEKEFVFRLFEHSQYLDAWIKSPDKGFYSIDYEYWKGGKDRVRRGFNPDFFIKINLDDYIALLKKKGAVKHLDALRDLQEKGIETIVRVVEIKSDEDDDEATPAKAEWAKAHFEAVNEKLLEPLPGNFDGQYKQDIKQFYTFDLLKPDGYVSWFEGLKGGKI</sequence>
<dbReference type="PANTHER" id="PTHR47396:SF1">
    <property type="entry name" value="ATP-DEPENDENT HELICASE IRC3-RELATED"/>
    <property type="match status" value="1"/>
</dbReference>
<dbReference type="InterPro" id="IPR027417">
    <property type="entry name" value="P-loop_NTPase"/>
</dbReference>
<evidence type="ECO:0000313" key="2">
    <source>
        <dbReference type="EMBL" id="PIU42305.1"/>
    </source>
</evidence>
<name>A0A2J0KV80_9BACT</name>
<dbReference type="GO" id="GO:0016787">
    <property type="term" value="F:hydrolase activity"/>
    <property type="evidence" value="ECO:0007669"/>
    <property type="project" value="InterPro"/>
</dbReference>
<dbReference type="GO" id="GO:0003677">
    <property type="term" value="F:DNA binding"/>
    <property type="evidence" value="ECO:0007669"/>
    <property type="project" value="InterPro"/>
</dbReference>
<protein>
    <recommendedName>
        <fullName evidence="1">Helicase/UvrB N-terminal domain-containing protein</fullName>
    </recommendedName>
</protein>
<dbReference type="InterPro" id="IPR050742">
    <property type="entry name" value="Helicase_Restrict-Modif_Enz"/>
</dbReference>